<dbReference type="OrthoDB" id="1273797at2"/>
<evidence type="ECO:0000313" key="2">
    <source>
        <dbReference type="Proteomes" id="UP000248745"/>
    </source>
</evidence>
<dbReference type="SUPFAM" id="SSF56281">
    <property type="entry name" value="Metallo-hydrolase/oxidoreductase"/>
    <property type="match status" value="1"/>
</dbReference>
<keyword evidence="2" id="KW-1185">Reference proteome</keyword>
<dbReference type="Proteomes" id="UP000248745">
    <property type="component" value="Unassembled WGS sequence"/>
</dbReference>
<dbReference type="AlphaFoldDB" id="A0A2W2C1S8"/>
<reference evidence="1 2" key="1">
    <citation type="submission" date="2018-06" db="EMBL/GenBank/DDBJ databases">
        <title>Mucibacter soli gen. nov., sp. nov., a new member of the family Chitinophagaceae producing mucin.</title>
        <authorList>
            <person name="Kim M.-K."/>
            <person name="Park S."/>
            <person name="Kim T.-S."/>
            <person name="Joung Y."/>
            <person name="Han J.-H."/>
            <person name="Kim S.B."/>
        </authorList>
    </citation>
    <scope>NUCLEOTIDE SEQUENCE [LARGE SCALE GENOMIC DNA]</scope>
    <source>
        <strain evidence="1 2">R1-15</strain>
    </source>
</reference>
<dbReference type="EMBL" id="QKTW01000008">
    <property type="protein sequence ID" value="PZF74013.1"/>
    <property type="molecule type" value="Genomic_DNA"/>
</dbReference>
<dbReference type="RefSeq" id="WP_110997859.1">
    <property type="nucleotide sequence ID" value="NZ_QKTW01000008.1"/>
</dbReference>
<dbReference type="PANTHER" id="PTHR42951">
    <property type="entry name" value="METALLO-BETA-LACTAMASE DOMAIN-CONTAINING"/>
    <property type="match status" value="1"/>
</dbReference>
<name>A0A2W2C1S8_9BACT</name>
<dbReference type="InterPro" id="IPR050855">
    <property type="entry name" value="NDM-1-like"/>
</dbReference>
<gene>
    <name evidence="1" type="ORF">DN068_05310</name>
</gene>
<protein>
    <recommendedName>
        <fullName evidence="3">Metallo-beta-lactamase domain-containing protein</fullName>
    </recommendedName>
</protein>
<dbReference type="PANTHER" id="PTHR42951:SF20">
    <property type="entry name" value="BETA LACTAMASE"/>
    <property type="match status" value="1"/>
</dbReference>
<accession>A0A2W2C1S8</accession>
<organism evidence="1 2">
    <name type="scientific">Taibaiella soli</name>
    <dbReference type="NCBI Taxonomy" id="1649169"/>
    <lineage>
        <taxon>Bacteria</taxon>
        <taxon>Pseudomonadati</taxon>
        <taxon>Bacteroidota</taxon>
        <taxon>Chitinophagia</taxon>
        <taxon>Chitinophagales</taxon>
        <taxon>Chitinophagaceae</taxon>
        <taxon>Taibaiella</taxon>
    </lineage>
</organism>
<dbReference type="Gene3D" id="3.60.15.10">
    <property type="entry name" value="Ribonuclease Z/Hydroxyacylglutathione hydrolase-like"/>
    <property type="match status" value="1"/>
</dbReference>
<sequence length="487" mass="55533">MNIVKIATAITLATFSFHATAKEKDYLGECWNKQVKAISEKSFLSFHFTEKLNELTHNFEPWKTTHYDANGIIYTNADYFLKDDTLTNTTSKRTYYSKTQYSPATLLLLDYGDKDLYAVTKDMFTDQPVKAARYTPSLLIGNFRKNKTELSRESNKTSAVYQQTINKTIVKLYISKSTGLLDKITTLSDDDLFGDVLTTYNYSSYQQSGKQLYYPKAVYISKINGKVLDTVRIENTELVSSAPDLLKQPDNYTFKEKEEKKPAFTIEQYSDHIHFINLEHTNDRVMVVEFKDFLLVAEAPLNSKNGDIIVAEAHKIAPDKPIRYFAFSHYHPHYTGGLRPFVHEGATVLSTAGDTAYIRYLATNPHSLAPDKLYTDPKPLQFEIIDSQKTITDGEYIMRFYYLGARSHHTKDYLVYYFPSEQLLFEGDLVGIPKDGTVKKSSAPQQGLYDAIIGWRIPVKTVIQSWPVSDYGLKTQIPFSDIVAASK</sequence>
<evidence type="ECO:0008006" key="3">
    <source>
        <dbReference type="Google" id="ProtNLM"/>
    </source>
</evidence>
<proteinExistence type="predicted"/>
<evidence type="ECO:0000313" key="1">
    <source>
        <dbReference type="EMBL" id="PZF74013.1"/>
    </source>
</evidence>
<comment type="caution">
    <text evidence="1">The sequence shown here is derived from an EMBL/GenBank/DDBJ whole genome shotgun (WGS) entry which is preliminary data.</text>
</comment>
<dbReference type="InterPro" id="IPR036866">
    <property type="entry name" value="RibonucZ/Hydroxyglut_hydro"/>
</dbReference>